<sequence length="82" mass="8914">MDSRSVNSLVRAPSLSGLVRKNGSDEKTSSGEKSRSSEATRTTGSNDNKSKTERLVSSQGAKKSRRFTNLKLKGKLGKSKRQ</sequence>
<feature type="compositionally biased region" description="Basic residues" evidence="1">
    <location>
        <begin position="62"/>
        <end position="82"/>
    </location>
</feature>
<feature type="region of interest" description="Disordered" evidence="1">
    <location>
        <begin position="1"/>
        <end position="82"/>
    </location>
</feature>
<proteinExistence type="predicted"/>
<evidence type="ECO:0000313" key="3">
    <source>
        <dbReference type="Proteomes" id="UP000252519"/>
    </source>
</evidence>
<dbReference type="EMBL" id="JOJR01018287">
    <property type="protein sequence ID" value="RCN24611.1"/>
    <property type="molecule type" value="Genomic_DNA"/>
</dbReference>
<accession>A0A368EXU6</accession>
<organism evidence="2 3">
    <name type="scientific">Ancylostoma caninum</name>
    <name type="common">Dog hookworm</name>
    <dbReference type="NCBI Taxonomy" id="29170"/>
    <lineage>
        <taxon>Eukaryota</taxon>
        <taxon>Metazoa</taxon>
        <taxon>Ecdysozoa</taxon>
        <taxon>Nematoda</taxon>
        <taxon>Chromadorea</taxon>
        <taxon>Rhabditida</taxon>
        <taxon>Rhabditina</taxon>
        <taxon>Rhabditomorpha</taxon>
        <taxon>Strongyloidea</taxon>
        <taxon>Ancylostomatidae</taxon>
        <taxon>Ancylostomatinae</taxon>
        <taxon>Ancylostoma</taxon>
    </lineage>
</organism>
<feature type="compositionally biased region" description="Basic and acidic residues" evidence="1">
    <location>
        <begin position="22"/>
        <end position="38"/>
    </location>
</feature>
<comment type="caution">
    <text evidence="2">The sequence shown here is derived from an EMBL/GenBank/DDBJ whole genome shotgun (WGS) entry which is preliminary data.</text>
</comment>
<dbReference type="AlphaFoldDB" id="A0A368EXU6"/>
<reference evidence="2 3" key="1">
    <citation type="submission" date="2014-10" db="EMBL/GenBank/DDBJ databases">
        <title>Draft genome of the hookworm Ancylostoma caninum.</title>
        <authorList>
            <person name="Mitreva M."/>
        </authorList>
    </citation>
    <scope>NUCLEOTIDE SEQUENCE [LARGE SCALE GENOMIC DNA]</scope>
    <source>
        <strain evidence="2 3">Baltimore</strain>
    </source>
</reference>
<protein>
    <submittedName>
        <fullName evidence="2">Uncharacterized protein</fullName>
    </submittedName>
</protein>
<gene>
    <name evidence="2" type="ORF">ANCCAN_29691</name>
</gene>
<dbReference type="Proteomes" id="UP000252519">
    <property type="component" value="Unassembled WGS sequence"/>
</dbReference>
<evidence type="ECO:0000313" key="2">
    <source>
        <dbReference type="EMBL" id="RCN24611.1"/>
    </source>
</evidence>
<name>A0A368EXU6_ANCCA</name>
<evidence type="ECO:0000256" key="1">
    <source>
        <dbReference type="SAM" id="MobiDB-lite"/>
    </source>
</evidence>
<keyword evidence="3" id="KW-1185">Reference proteome</keyword>